<feature type="transmembrane region" description="Helical" evidence="1">
    <location>
        <begin position="27"/>
        <end position="43"/>
    </location>
</feature>
<dbReference type="EMBL" id="CP077713">
    <property type="protein sequence ID" value="QXJ35303.1"/>
    <property type="molecule type" value="Genomic_DNA"/>
</dbReference>
<feature type="transmembrane region" description="Helical" evidence="1">
    <location>
        <begin position="6"/>
        <end position="22"/>
    </location>
</feature>
<keyword evidence="1" id="KW-0812">Transmembrane</keyword>
<keyword evidence="1" id="KW-1133">Transmembrane helix</keyword>
<feature type="transmembrane region" description="Helical" evidence="1">
    <location>
        <begin position="229"/>
        <end position="248"/>
    </location>
</feature>
<reference evidence="2 3" key="1">
    <citation type="journal article" date="2021" name="Environ. Microbiol.">
        <title>New insights into the diversity and evolution of the archaeal mobilome from three complete genomes of Saccharolobus shibatae.</title>
        <authorList>
            <person name="Medvedeva S."/>
            <person name="Brandt D."/>
            <person name="Cvirkaite-Krupovic V."/>
            <person name="Liu Y."/>
            <person name="Severinov K."/>
            <person name="Ishino S."/>
            <person name="Ishino Y."/>
            <person name="Prangishvili D."/>
            <person name="Kalinowski J."/>
            <person name="Krupovic M."/>
        </authorList>
    </citation>
    <scope>NUCLEOTIDE SEQUENCE [LARGE SCALE GENOMIC DNA]</scope>
    <source>
        <strain evidence="2 3">S38A</strain>
    </source>
</reference>
<keyword evidence="1" id="KW-0472">Membrane</keyword>
<feature type="transmembrane region" description="Helical" evidence="1">
    <location>
        <begin position="171"/>
        <end position="191"/>
    </location>
</feature>
<feature type="transmembrane region" description="Helical" evidence="1">
    <location>
        <begin position="81"/>
        <end position="98"/>
    </location>
</feature>
<evidence type="ECO:0000313" key="3">
    <source>
        <dbReference type="Proteomes" id="UP000694036"/>
    </source>
</evidence>
<accession>A0A8F5C1Q6</accession>
<protein>
    <submittedName>
        <fullName evidence="2">Uncharacterized protein</fullName>
    </submittedName>
</protein>
<feature type="transmembrane region" description="Helical" evidence="1">
    <location>
        <begin position="140"/>
        <end position="159"/>
    </location>
</feature>
<proteinExistence type="predicted"/>
<sequence length="251" mass="28152">MFFLMYWYIILISMFTSFFSNKTKYKYAPLLCILLILTVPPLFPPSPLGLLAITDVQINDLIALRKFIIQGIKAVNNMMQLAEIFLPIGIGSLLLLLYGCKIGFIIYSLASTLFALIYILKPVRIPYGFEENSNATIIKVVKYLSLIILSVSANGFPYLQIEGHNRFDRLALALLAAVLINTIVSLVKIGLPLLQINLLALIVGGSIIGRYISSKIIKKEKVLTQLLPIHFYITFILGFISIILEIKLKII</sequence>
<feature type="transmembrane region" description="Helical" evidence="1">
    <location>
        <begin position="198"/>
        <end position="217"/>
    </location>
</feature>
<dbReference type="AlphaFoldDB" id="A0A8F5C1Q6"/>
<gene>
    <name evidence="2" type="ORF">J5U22_01850</name>
</gene>
<name>A0A8F5C1Q6_9CREN</name>
<keyword evidence="3" id="KW-1185">Reference proteome</keyword>
<organism evidence="2 3">
    <name type="scientific">Saccharolobus shibatae</name>
    <dbReference type="NCBI Taxonomy" id="2286"/>
    <lineage>
        <taxon>Archaea</taxon>
        <taxon>Thermoproteota</taxon>
        <taxon>Thermoprotei</taxon>
        <taxon>Sulfolobales</taxon>
        <taxon>Sulfolobaceae</taxon>
        <taxon>Saccharolobus</taxon>
    </lineage>
</organism>
<evidence type="ECO:0000256" key="1">
    <source>
        <dbReference type="SAM" id="Phobius"/>
    </source>
</evidence>
<dbReference type="Proteomes" id="UP000694036">
    <property type="component" value="Chromosome"/>
</dbReference>
<feature type="transmembrane region" description="Helical" evidence="1">
    <location>
        <begin position="104"/>
        <end position="120"/>
    </location>
</feature>
<evidence type="ECO:0000313" key="2">
    <source>
        <dbReference type="EMBL" id="QXJ35303.1"/>
    </source>
</evidence>